<keyword evidence="5" id="KW-1133">Transmembrane helix</keyword>
<evidence type="ECO:0000259" key="8">
    <source>
        <dbReference type="Pfam" id="PF24346"/>
    </source>
</evidence>
<dbReference type="Proteomes" id="UP000886632">
    <property type="component" value="Unassembled WGS sequence"/>
</dbReference>
<feature type="domain" description="DUF11" evidence="7">
    <location>
        <begin position="137"/>
        <end position="239"/>
    </location>
</feature>
<dbReference type="Pfam" id="PF00746">
    <property type="entry name" value="Gram_pos_anchor"/>
    <property type="match status" value="1"/>
</dbReference>
<feature type="domain" description="DUF7507" evidence="8">
    <location>
        <begin position="279"/>
        <end position="379"/>
    </location>
</feature>
<dbReference type="Pfam" id="PF01345">
    <property type="entry name" value="DUF11"/>
    <property type="match status" value="1"/>
</dbReference>
<dbReference type="InterPro" id="IPR019931">
    <property type="entry name" value="LPXTG_anchor"/>
</dbReference>
<evidence type="ECO:0000313" key="10">
    <source>
        <dbReference type="Proteomes" id="UP000886632"/>
    </source>
</evidence>
<evidence type="ECO:0000256" key="2">
    <source>
        <dbReference type="ARBA" id="ARBA00022525"/>
    </source>
</evidence>
<keyword evidence="1" id="KW-0134">Cell wall</keyword>
<evidence type="ECO:0000256" key="5">
    <source>
        <dbReference type="SAM" id="Phobius"/>
    </source>
</evidence>
<evidence type="ECO:0000256" key="3">
    <source>
        <dbReference type="ARBA" id="ARBA00022729"/>
    </source>
</evidence>
<evidence type="ECO:0000313" key="9">
    <source>
        <dbReference type="EMBL" id="MBL0002972.1"/>
    </source>
</evidence>
<feature type="domain" description="DUF7507" evidence="8">
    <location>
        <begin position="446"/>
        <end position="543"/>
    </location>
</feature>
<reference evidence="9" key="1">
    <citation type="submission" date="2020-10" db="EMBL/GenBank/DDBJ databases">
        <title>Connecting structure to function with the recovery of over 1000 high-quality activated sludge metagenome-assembled genomes encoding full-length rRNA genes using long-read sequencing.</title>
        <authorList>
            <person name="Singleton C.M."/>
            <person name="Petriglieri F."/>
            <person name="Kristensen J.M."/>
            <person name="Kirkegaard R.H."/>
            <person name="Michaelsen T.Y."/>
            <person name="Andersen M.H."/>
            <person name="Karst S.M."/>
            <person name="Dueholm M.S."/>
            <person name="Nielsen P.H."/>
            <person name="Albertsen M."/>
        </authorList>
    </citation>
    <scope>NUCLEOTIDE SEQUENCE</scope>
    <source>
        <strain evidence="9">Ribe_18-Q3-R11-54_MAXAC.001</strain>
    </source>
</reference>
<evidence type="ECO:0000259" key="7">
    <source>
        <dbReference type="Pfam" id="PF01345"/>
    </source>
</evidence>
<accession>A0A9D7XYE8</accession>
<feature type="domain" description="Gram-positive cocci surface proteins LPxTG" evidence="6">
    <location>
        <begin position="609"/>
        <end position="645"/>
    </location>
</feature>
<keyword evidence="5" id="KW-0812">Transmembrane</keyword>
<comment type="caution">
    <text evidence="9">The sequence shown here is derived from an EMBL/GenBank/DDBJ whole genome shotgun (WGS) entry which is preliminary data.</text>
</comment>
<dbReference type="Pfam" id="PF24346">
    <property type="entry name" value="DUF7507"/>
    <property type="match status" value="2"/>
</dbReference>
<dbReference type="EMBL" id="JADKGK010000006">
    <property type="protein sequence ID" value="MBL0002972.1"/>
    <property type="molecule type" value="Genomic_DNA"/>
</dbReference>
<name>A0A9D7XYE8_9MICO</name>
<organism evidence="9 10">
    <name type="scientific">Candidatus Phosphoribacter hodrii</name>
    <dbReference type="NCBI Taxonomy" id="2953743"/>
    <lineage>
        <taxon>Bacteria</taxon>
        <taxon>Bacillati</taxon>
        <taxon>Actinomycetota</taxon>
        <taxon>Actinomycetes</taxon>
        <taxon>Micrococcales</taxon>
        <taxon>Dermatophilaceae</taxon>
        <taxon>Candidatus Phosphoribacter</taxon>
    </lineage>
</organism>
<gene>
    <name evidence="9" type="ORF">IPP00_02900</name>
</gene>
<keyword evidence="5" id="KW-0472">Membrane</keyword>
<keyword evidence="2" id="KW-0964">Secreted</keyword>
<dbReference type="InterPro" id="IPR055354">
    <property type="entry name" value="DUF7507"/>
</dbReference>
<protein>
    <submittedName>
        <fullName evidence="9">LPXTG cell wall anchor domain-containing protein</fullName>
    </submittedName>
</protein>
<keyword evidence="4" id="KW-0572">Peptidoglycan-anchor</keyword>
<evidence type="ECO:0000259" key="6">
    <source>
        <dbReference type="Pfam" id="PF00746"/>
    </source>
</evidence>
<dbReference type="NCBIfam" id="TIGR01451">
    <property type="entry name" value="B_ant_repeat"/>
    <property type="match status" value="2"/>
</dbReference>
<sequence length="646" mass="66104">MTMKYQFVDHATGLPVSLNVMATTADNDSGNNLGNYAREYVRYETAPTALVYGTGTVLAQPDANGKIWGKTTVLSGVQVENTASVAGVYTNVSEFTWTSGHLITDTGTPPSYDDTWQRMGALSLRCETALLGVLPPDLTLEKTLITAGPYTVGQSIQYTLIPKNIGFGPAATGWFVREVPQTGLTITAMTGTGYTCNVSTKTCTASGALAPGATGGTITVTATISSSTNGELRNVAYVAPSGSATTPETIPLGTAPTYSTDTVASTTNNDAQAVITFTPKVELVKWISNVVDTTGNGIIGPGDTLTYSFKVTNTGNVVLAPVVINDTKLGITNTQCVPTLAVGATTTCTFTKTYVITEGDLLAGGVVNTATATGTPPSGLGLTPATDVSDTGTAPTTPGVVTTVTNPETVDTPIPSTVYTSVTNSSALGDDPTVLTLQTPVASIVLLKSITNVVDTTGNGLIGVGDTVTYTFKVTNTGNVTLAPVTITDTKLNLTDWACLATLAPGATALCTSTASYIIQAEDVLNKGIVNTATATGTPPTRPAGAPVIPPATDVSDTGTYPTTPGHVSTVVDPATNETTIPTSITTTVTNSPTDPTSDPTVLSLAPYSLPRTGGVGVNLYTSGGALIVVGGLAWFLLGLRRRRTA</sequence>
<feature type="transmembrane region" description="Helical" evidence="5">
    <location>
        <begin position="620"/>
        <end position="640"/>
    </location>
</feature>
<proteinExistence type="predicted"/>
<evidence type="ECO:0000256" key="4">
    <source>
        <dbReference type="ARBA" id="ARBA00023088"/>
    </source>
</evidence>
<dbReference type="InterPro" id="IPR001434">
    <property type="entry name" value="OmcB-like_DUF11"/>
</dbReference>
<keyword evidence="3" id="KW-0732">Signal</keyword>
<dbReference type="InterPro" id="IPR047589">
    <property type="entry name" value="DUF11_rpt"/>
</dbReference>
<dbReference type="AlphaFoldDB" id="A0A9D7XYE8"/>
<evidence type="ECO:0000256" key="1">
    <source>
        <dbReference type="ARBA" id="ARBA00022512"/>
    </source>
</evidence>